<evidence type="ECO:0000313" key="2">
    <source>
        <dbReference type="EMBL" id="KAA5533531.1"/>
    </source>
</evidence>
<dbReference type="Pfam" id="PF13585">
    <property type="entry name" value="CHU_C"/>
    <property type="match status" value="1"/>
</dbReference>
<dbReference type="Gene3D" id="2.60.40.2030">
    <property type="match status" value="1"/>
</dbReference>
<organism evidence="2 3">
    <name type="scientific">Taibaiella lutea</name>
    <dbReference type="NCBI Taxonomy" id="2608001"/>
    <lineage>
        <taxon>Bacteria</taxon>
        <taxon>Pseudomonadati</taxon>
        <taxon>Bacteroidota</taxon>
        <taxon>Chitinophagia</taxon>
        <taxon>Chitinophagales</taxon>
        <taxon>Chitinophagaceae</taxon>
        <taxon>Taibaiella</taxon>
    </lineage>
</organism>
<dbReference type="InterPro" id="IPR038081">
    <property type="entry name" value="CalX-like_sf"/>
</dbReference>
<sequence length="961" mass="101711">MSLKFFTKITTLVIVVFVFFQQKANAQFTALNNQTAQQLVDALTGSGVIVLNPTMNCPGQSNATFKLAPNGSTNLGIDSGIALTSGDALGSFGPQIGAGPGGAGNGPAADADLSNLVSQSLNDLCKLEFDFVPAGDSIKFDYVFASTEYQSYSCSQFNDVFGFFISGPSFPSTYNMAIIPNTTIPITVNTTTGVPANPGPLCTNVAPGSPFSQYYVNNTGGTSITYQGFTQVFTAQALVSPCDTYHLKLAIADCSDGSLDSGVFLKAGSLSSTALYVNTYGGGGLELPFTNTVRGCPPGVVRVSRQGGNVNQPVTIPLTYSGTAVPGVDYTPLPASITMAPGDTVVSLNVDGIPVSPAAGPKSVIISIFSPYTCSNSAPIVLASDTIMIYDSIYVSIINPDTAICIGKHVDVFAIADSFLNVIWTPGSTVDNPTQRNVTVSPTVPTNYTISVNLPAAGTACPASTAHVFVDVKVQPQVDLGPDKVTCGSSVQLYANTSPLNDDETFSWTPVTGLSDPEIRNPICTPPATTDYAVTVNPGAVGCDGHDTIRVRLLPDHITVLNNDTVVCAGSNISLRTDGDTAFSYNWDPEIDIVNPLASNTVLNAQTSGWYTLTASYPTCLPMPDSFYVEVQPVPQVNIGPDRVICTYDTIQMQGAVMPENYANYTYDWTPGIDLTDSTAKNPVFSGDGNVPEMSLVVTTPLGCRGADTMQIVVFAGDFMVVNPIDTGSCQPVNIQLGATGANTYTWSPGYGLSNTDIANPVATPNTSTDYKLIGSKTYGSHVCYDTQIVAVTVYPNAIITLPDSVQIWPGESYQMDPQGNGLYYSWFPPSGLSASNISNPVAQPEVRTRYFVTATTEAGCIVKDSIDVLVNTETLLDAPNAFSPTSGDFKIVKRGIATLQYFRIYNRWGNKVFETTNIDKGWDGTFNGVAQPLGVYVYSIDATTSTGKPFRKDGSVTLLR</sequence>
<evidence type="ECO:0008006" key="4">
    <source>
        <dbReference type="Google" id="ProtNLM"/>
    </source>
</evidence>
<dbReference type="EMBL" id="VWSH01000003">
    <property type="protein sequence ID" value="KAA5533531.1"/>
    <property type="molecule type" value="Genomic_DNA"/>
</dbReference>
<dbReference type="RefSeq" id="WP_150033278.1">
    <property type="nucleotide sequence ID" value="NZ_VWSH01000003.1"/>
</dbReference>
<feature type="signal peptide" evidence="1">
    <location>
        <begin position="1"/>
        <end position="26"/>
    </location>
</feature>
<comment type="caution">
    <text evidence="2">The sequence shown here is derived from an EMBL/GenBank/DDBJ whole genome shotgun (WGS) entry which is preliminary data.</text>
</comment>
<gene>
    <name evidence="2" type="ORF">F0919_13400</name>
</gene>
<evidence type="ECO:0000256" key="1">
    <source>
        <dbReference type="SAM" id="SignalP"/>
    </source>
</evidence>
<feature type="chain" id="PRO_5024377486" description="Gliding motility-associated C-terminal domain-containing protein" evidence="1">
    <location>
        <begin position="27"/>
        <end position="961"/>
    </location>
</feature>
<proteinExistence type="predicted"/>
<evidence type="ECO:0000313" key="3">
    <source>
        <dbReference type="Proteomes" id="UP000323632"/>
    </source>
</evidence>
<accession>A0A5M6CEJ2</accession>
<protein>
    <recommendedName>
        <fullName evidence="4">Gliding motility-associated C-terminal domain-containing protein</fullName>
    </recommendedName>
</protein>
<keyword evidence="3" id="KW-1185">Reference proteome</keyword>
<keyword evidence="1" id="KW-0732">Signal</keyword>
<dbReference type="NCBIfam" id="NF038133">
    <property type="entry name" value="choice_anch_L"/>
    <property type="match status" value="1"/>
</dbReference>
<dbReference type="Proteomes" id="UP000323632">
    <property type="component" value="Unassembled WGS sequence"/>
</dbReference>
<name>A0A5M6CEJ2_9BACT</name>
<reference evidence="2 3" key="1">
    <citation type="submission" date="2019-09" db="EMBL/GenBank/DDBJ databases">
        <title>Genome sequence and assembly of Taibaiella sp.</title>
        <authorList>
            <person name="Chhetri G."/>
        </authorList>
    </citation>
    <scope>NUCLEOTIDE SEQUENCE [LARGE SCALE GENOMIC DNA]</scope>
    <source>
        <strain evidence="2 3">KVB11</strain>
    </source>
</reference>
<dbReference type="AlphaFoldDB" id="A0A5M6CEJ2"/>
<dbReference type="SUPFAM" id="SSF141072">
    <property type="entry name" value="CalX-like"/>
    <property type="match status" value="1"/>
</dbReference>
<dbReference type="InterPro" id="IPR049804">
    <property type="entry name" value="Choice_anch_L"/>
</dbReference>